<dbReference type="GO" id="GO:0005886">
    <property type="term" value="C:plasma membrane"/>
    <property type="evidence" value="ECO:0007669"/>
    <property type="project" value="UniProtKB-SubCell"/>
</dbReference>
<comment type="subcellular location">
    <subcellularLocation>
        <location evidence="2">Cell membrane</location>
        <topology evidence="2">Multi-pass membrane protein</topology>
    </subcellularLocation>
</comment>
<evidence type="ECO:0000256" key="3">
    <source>
        <dbReference type="ARBA" id="ARBA00006669"/>
    </source>
</evidence>
<evidence type="ECO:0000256" key="9">
    <source>
        <dbReference type="ARBA" id="ARBA00023136"/>
    </source>
</evidence>
<keyword evidence="9 10" id="KW-0472">Membrane</keyword>
<evidence type="ECO:0000256" key="8">
    <source>
        <dbReference type="ARBA" id="ARBA00022989"/>
    </source>
</evidence>
<name>A0A135I7T8_9GAMM</name>
<dbReference type="PANTHER" id="PTHR36122:SF2">
    <property type="entry name" value="NICOTINAMIDE RIBOSIDE TRANSPORTER PNUC"/>
    <property type="match status" value="1"/>
</dbReference>
<proteinExistence type="inferred from homology"/>
<evidence type="ECO:0000256" key="7">
    <source>
        <dbReference type="ARBA" id="ARBA00022692"/>
    </source>
</evidence>
<keyword evidence="6" id="KW-1003">Cell membrane</keyword>
<reference evidence="11 12" key="1">
    <citation type="submission" date="2015-11" db="EMBL/GenBank/DDBJ databases">
        <title>Genomic Taxonomy of the Vibrionaceae.</title>
        <authorList>
            <person name="Gomez-Gil B."/>
            <person name="Enciso-Ibarra J."/>
        </authorList>
    </citation>
    <scope>NUCLEOTIDE SEQUENCE [LARGE SCALE GENOMIC DNA]</scope>
    <source>
        <strain evidence="11 12">CAIM 912</strain>
    </source>
</reference>
<protein>
    <recommendedName>
        <fullName evidence="4">Nicotinamide riboside transporter PnuC</fullName>
    </recommendedName>
</protein>
<comment type="similarity">
    <text evidence="3">Belongs to the nicotinamide ribonucleoside (NR) uptake permease (TC 4.B.1) family.</text>
</comment>
<dbReference type="EMBL" id="LNTY01000034">
    <property type="protein sequence ID" value="KXF81477.1"/>
    <property type="molecule type" value="Genomic_DNA"/>
</dbReference>
<feature type="transmembrane region" description="Helical" evidence="10">
    <location>
        <begin position="20"/>
        <end position="42"/>
    </location>
</feature>
<sequence>MNIFELLDINNTLVNIPIGAGGYAMSWIEAIAAVFGLLCIWFASKEKTINYLFGLLNVTLFAIIFYQIQLYALLLLQIFFFCANIYGWYAWTRPTASGDTLAVRWLDKQKLMVTAVISVISVALLTLYIDPVFFAFANVMVDVLNAFGAGLADPVLQPDAFPFWDSAVTVLSVVAQILMTRKYVENWLLWVVINIISVGLYAAQGVYVLSIQYSILLFIAANGAREWSQLAKNNKTYKEEATA</sequence>
<keyword evidence="12" id="KW-1185">Reference proteome</keyword>
<dbReference type="RefSeq" id="WP_067416507.1">
    <property type="nucleotide sequence ID" value="NZ_LNTY01000034.1"/>
</dbReference>
<comment type="function">
    <text evidence="1">Required for nicotinamide riboside transport across the inner membrane.</text>
</comment>
<evidence type="ECO:0000256" key="4">
    <source>
        <dbReference type="ARBA" id="ARBA00017522"/>
    </source>
</evidence>
<comment type="caution">
    <text evidence="11">The sequence shown here is derived from an EMBL/GenBank/DDBJ whole genome shotgun (WGS) entry which is preliminary data.</text>
</comment>
<gene>
    <name evidence="11" type="ORF">ATN88_01805</name>
</gene>
<feature type="transmembrane region" description="Helical" evidence="10">
    <location>
        <begin position="49"/>
        <end position="68"/>
    </location>
</feature>
<organism evidence="11 12">
    <name type="scientific">Enterovibrio coralii</name>
    <dbReference type="NCBI Taxonomy" id="294935"/>
    <lineage>
        <taxon>Bacteria</taxon>
        <taxon>Pseudomonadati</taxon>
        <taxon>Pseudomonadota</taxon>
        <taxon>Gammaproteobacteria</taxon>
        <taxon>Vibrionales</taxon>
        <taxon>Vibrionaceae</taxon>
        <taxon>Enterovibrio</taxon>
    </lineage>
</organism>
<evidence type="ECO:0000313" key="11">
    <source>
        <dbReference type="EMBL" id="KXF81477.1"/>
    </source>
</evidence>
<feature type="transmembrane region" description="Helical" evidence="10">
    <location>
        <begin position="161"/>
        <end position="180"/>
    </location>
</feature>
<dbReference type="Proteomes" id="UP000070529">
    <property type="component" value="Unassembled WGS sequence"/>
</dbReference>
<dbReference type="GO" id="GO:0034257">
    <property type="term" value="F:nicotinamide riboside transmembrane transporter activity"/>
    <property type="evidence" value="ECO:0007669"/>
    <property type="project" value="InterPro"/>
</dbReference>
<dbReference type="PANTHER" id="PTHR36122">
    <property type="entry name" value="NICOTINAMIDE RIBOSIDE TRANSPORTER PNUC"/>
    <property type="match status" value="1"/>
</dbReference>
<evidence type="ECO:0000313" key="12">
    <source>
        <dbReference type="Proteomes" id="UP000070529"/>
    </source>
</evidence>
<keyword evidence="8 10" id="KW-1133">Transmembrane helix</keyword>
<feature type="transmembrane region" description="Helical" evidence="10">
    <location>
        <begin position="111"/>
        <end position="141"/>
    </location>
</feature>
<evidence type="ECO:0000256" key="10">
    <source>
        <dbReference type="SAM" id="Phobius"/>
    </source>
</evidence>
<feature type="transmembrane region" description="Helical" evidence="10">
    <location>
        <begin position="74"/>
        <end position="91"/>
    </location>
</feature>
<dbReference type="AlphaFoldDB" id="A0A135I7T8"/>
<dbReference type="NCBIfam" id="TIGR01528">
    <property type="entry name" value="NMN_trans_PnuC"/>
    <property type="match status" value="1"/>
</dbReference>
<dbReference type="OrthoDB" id="9791248at2"/>
<keyword evidence="7 10" id="KW-0812">Transmembrane</keyword>
<dbReference type="InterPro" id="IPR006419">
    <property type="entry name" value="NMN_transpt_PnuC"/>
</dbReference>
<dbReference type="STRING" id="294935.ATN88_01805"/>
<accession>A0A135I7T8</accession>
<evidence type="ECO:0000256" key="5">
    <source>
        <dbReference type="ARBA" id="ARBA00022448"/>
    </source>
</evidence>
<dbReference type="NCBIfam" id="NF011926">
    <property type="entry name" value="PRK15397.1"/>
    <property type="match status" value="1"/>
</dbReference>
<feature type="transmembrane region" description="Helical" evidence="10">
    <location>
        <begin position="187"/>
        <end position="204"/>
    </location>
</feature>
<evidence type="ECO:0000256" key="2">
    <source>
        <dbReference type="ARBA" id="ARBA00004651"/>
    </source>
</evidence>
<evidence type="ECO:0000256" key="1">
    <source>
        <dbReference type="ARBA" id="ARBA00002672"/>
    </source>
</evidence>
<evidence type="ECO:0000256" key="6">
    <source>
        <dbReference type="ARBA" id="ARBA00022475"/>
    </source>
</evidence>
<keyword evidence="5" id="KW-0813">Transport</keyword>
<dbReference type="Pfam" id="PF04973">
    <property type="entry name" value="NMN_transporter"/>
    <property type="match status" value="1"/>
</dbReference>